<feature type="transmembrane region" description="Helical" evidence="7">
    <location>
        <begin position="184"/>
        <end position="205"/>
    </location>
</feature>
<dbReference type="Gene3D" id="1.20.1720.10">
    <property type="entry name" value="Multidrug resistance protein D"/>
    <property type="match status" value="1"/>
</dbReference>
<dbReference type="AlphaFoldDB" id="A0A1H2PPD9"/>
<dbReference type="InterPro" id="IPR036259">
    <property type="entry name" value="MFS_trans_sf"/>
</dbReference>
<dbReference type="STRING" id="1770053.SAMN05216551_105207"/>
<dbReference type="InterPro" id="IPR011701">
    <property type="entry name" value="MFS"/>
</dbReference>
<keyword evidence="4 7" id="KW-0812">Transmembrane</keyword>
<dbReference type="PRINTS" id="PR01036">
    <property type="entry name" value="TCRTETB"/>
</dbReference>
<evidence type="ECO:0000256" key="1">
    <source>
        <dbReference type="ARBA" id="ARBA00004651"/>
    </source>
</evidence>
<sequence>MSRLMHAVVACAASALPLSDTPMPAPARLVPLLVAAALFMENLDGTVISTALPAIASTFGVPSSTAGLGMSAYLLTLAVFIPASGWAADRFGTRDVFVAAIAVFTVASLGCALSDDLAMFVTCRVVQGFGGALMTPVGRLAVIRSAPKADLMRVIALITWPALVAPVVAPPLGGLITTYASWRWVFLLNLPLGAVGGVLAWRLIANDRANAPPRLDAAGLLLSGIGLFGVMAGVEALGQPKPLLAAGSACIGVGATALWATVRHARRSPQPILQLSALRLPSFSVSVVAGSLTRTAIGVAPFLVPLLFQVGFGMSAFRSGLLFFALTAGNLGMKTFVTPILRRFGFRRVLIVNTVGVALSACACALLSPATPLPFILLVMLACGLTRSMQFTCLNTLAFADVPKSEMAGANTLFSTAQQLSMGLGVAFGALALNGAAWLREGSLASDSGVGHPVGDFRVAFVLVALLALTSLPAYVRLPRDAGATLGTRT</sequence>
<organism evidence="9 10">
    <name type="scientific">Chitinasiproducens palmae</name>
    <dbReference type="NCBI Taxonomy" id="1770053"/>
    <lineage>
        <taxon>Bacteria</taxon>
        <taxon>Pseudomonadati</taxon>
        <taxon>Pseudomonadota</taxon>
        <taxon>Betaproteobacteria</taxon>
        <taxon>Burkholderiales</taxon>
        <taxon>Burkholderiaceae</taxon>
        <taxon>Chitinasiproducens</taxon>
    </lineage>
</organism>
<name>A0A1H2PPD9_9BURK</name>
<gene>
    <name evidence="9" type="ORF">SAMN05216551_105207</name>
</gene>
<feature type="transmembrane region" description="Helical" evidence="7">
    <location>
        <begin position="283"/>
        <end position="304"/>
    </location>
</feature>
<dbReference type="PANTHER" id="PTHR42718">
    <property type="entry name" value="MAJOR FACILITATOR SUPERFAMILY MULTIDRUG TRANSPORTER MFSC"/>
    <property type="match status" value="1"/>
</dbReference>
<dbReference type="SUPFAM" id="SSF103473">
    <property type="entry name" value="MFS general substrate transporter"/>
    <property type="match status" value="1"/>
</dbReference>
<feature type="transmembrane region" description="Helical" evidence="7">
    <location>
        <begin position="316"/>
        <end position="337"/>
    </location>
</feature>
<dbReference type="EMBL" id="FNLO01000005">
    <property type="protein sequence ID" value="SDV48581.1"/>
    <property type="molecule type" value="Genomic_DNA"/>
</dbReference>
<dbReference type="GO" id="GO:0022857">
    <property type="term" value="F:transmembrane transporter activity"/>
    <property type="evidence" value="ECO:0007669"/>
    <property type="project" value="InterPro"/>
</dbReference>
<feature type="transmembrane region" description="Helical" evidence="7">
    <location>
        <begin position="420"/>
        <end position="439"/>
    </location>
</feature>
<keyword evidence="3" id="KW-1003">Cell membrane</keyword>
<comment type="subcellular location">
    <subcellularLocation>
        <location evidence="1">Cell membrane</location>
        <topology evidence="1">Multi-pass membrane protein</topology>
    </subcellularLocation>
</comment>
<evidence type="ECO:0000313" key="10">
    <source>
        <dbReference type="Proteomes" id="UP000243719"/>
    </source>
</evidence>
<evidence type="ECO:0000256" key="2">
    <source>
        <dbReference type="ARBA" id="ARBA00022448"/>
    </source>
</evidence>
<feature type="transmembrane region" description="Helical" evidence="7">
    <location>
        <begin position="459"/>
        <end position="476"/>
    </location>
</feature>
<feature type="transmembrane region" description="Helical" evidence="7">
    <location>
        <begin position="95"/>
        <end position="113"/>
    </location>
</feature>
<evidence type="ECO:0000256" key="3">
    <source>
        <dbReference type="ARBA" id="ARBA00022475"/>
    </source>
</evidence>
<evidence type="ECO:0000256" key="4">
    <source>
        <dbReference type="ARBA" id="ARBA00022692"/>
    </source>
</evidence>
<feature type="domain" description="Major facilitator superfamily (MFS) profile" evidence="8">
    <location>
        <begin position="30"/>
        <end position="482"/>
    </location>
</feature>
<dbReference type="PROSITE" id="PS50850">
    <property type="entry name" value="MFS"/>
    <property type="match status" value="1"/>
</dbReference>
<dbReference type="Pfam" id="PF07690">
    <property type="entry name" value="MFS_1"/>
    <property type="match status" value="1"/>
</dbReference>
<dbReference type="Proteomes" id="UP000243719">
    <property type="component" value="Unassembled WGS sequence"/>
</dbReference>
<accession>A0A1H2PPD9</accession>
<protein>
    <submittedName>
        <fullName evidence="9">Drug resistance transporter, EmrB/QacA subfamily</fullName>
    </submittedName>
</protein>
<evidence type="ECO:0000259" key="8">
    <source>
        <dbReference type="PROSITE" id="PS50850"/>
    </source>
</evidence>
<dbReference type="GO" id="GO:0005886">
    <property type="term" value="C:plasma membrane"/>
    <property type="evidence" value="ECO:0007669"/>
    <property type="project" value="UniProtKB-SubCell"/>
</dbReference>
<keyword evidence="6 7" id="KW-0472">Membrane</keyword>
<feature type="transmembrane region" description="Helical" evidence="7">
    <location>
        <begin position="349"/>
        <end position="369"/>
    </location>
</feature>
<feature type="transmembrane region" description="Helical" evidence="7">
    <location>
        <begin position="217"/>
        <end position="237"/>
    </location>
</feature>
<evidence type="ECO:0000256" key="5">
    <source>
        <dbReference type="ARBA" id="ARBA00022989"/>
    </source>
</evidence>
<keyword evidence="2" id="KW-0813">Transport</keyword>
<dbReference type="PANTHER" id="PTHR42718:SF46">
    <property type="entry name" value="BLR6921 PROTEIN"/>
    <property type="match status" value="1"/>
</dbReference>
<keyword evidence="5 7" id="KW-1133">Transmembrane helix</keyword>
<dbReference type="InterPro" id="IPR020846">
    <property type="entry name" value="MFS_dom"/>
</dbReference>
<dbReference type="Gene3D" id="1.20.1250.20">
    <property type="entry name" value="MFS general substrate transporter like domains"/>
    <property type="match status" value="1"/>
</dbReference>
<feature type="transmembrane region" description="Helical" evidence="7">
    <location>
        <begin position="154"/>
        <end position="172"/>
    </location>
</feature>
<evidence type="ECO:0000313" key="9">
    <source>
        <dbReference type="EMBL" id="SDV48581.1"/>
    </source>
</evidence>
<reference evidence="10" key="1">
    <citation type="submission" date="2016-09" db="EMBL/GenBank/DDBJ databases">
        <authorList>
            <person name="Varghese N."/>
            <person name="Submissions S."/>
        </authorList>
    </citation>
    <scope>NUCLEOTIDE SEQUENCE [LARGE SCALE GENOMIC DNA]</scope>
    <source>
        <strain evidence="10">JS23</strain>
    </source>
</reference>
<feature type="transmembrane region" description="Helical" evidence="7">
    <location>
        <begin position="60"/>
        <end position="83"/>
    </location>
</feature>
<keyword evidence="10" id="KW-1185">Reference proteome</keyword>
<evidence type="ECO:0000256" key="6">
    <source>
        <dbReference type="ARBA" id="ARBA00023136"/>
    </source>
</evidence>
<evidence type="ECO:0000256" key="7">
    <source>
        <dbReference type="SAM" id="Phobius"/>
    </source>
</evidence>
<feature type="transmembrane region" description="Helical" evidence="7">
    <location>
        <begin position="243"/>
        <end position="262"/>
    </location>
</feature>
<proteinExistence type="predicted"/>
<feature type="transmembrane region" description="Helical" evidence="7">
    <location>
        <begin position="375"/>
        <end position="399"/>
    </location>
</feature>